<keyword evidence="2 13" id="KW-0547">Nucleotide-binding</keyword>
<evidence type="ECO:0000256" key="6">
    <source>
        <dbReference type="ARBA" id="ARBA00022839"/>
    </source>
</evidence>
<evidence type="ECO:0000256" key="13">
    <source>
        <dbReference type="HAMAP-Rule" id="MF_01451"/>
    </source>
</evidence>
<dbReference type="Proteomes" id="UP001644719">
    <property type="component" value="Unassembled WGS sequence"/>
</dbReference>
<name>A0ABX2H6U3_9FIRM</name>
<gene>
    <name evidence="13 17" type="primary">addA</name>
    <name evidence="17" type="ORF">G5B17_06575</name>
</gene>
<evidence type="ECO:0000256" key="11">
    <source>
        <dbReference type="ARBA" id="ARBA00034617"/>
    </source>
</evidence>
<comment type="similarity">
    <text evidence="13">Belongs to the helicase family. AddA subfamily.</text>
</comment>
<reference evidence="17 18" key="1">
    <citation type="journal article" date="2020" name="Cell Host Microbe">
        <title>Functional and Genomic Variation between Human-Derived Isolates of Lachnospiraceae Reveals Inter- and Intra-Species Diversity.</title>
        <authorList>
            <person name="Sorbara M.T."/>
            <person name="Littmann E.R."/>
            <person name="Fontana E."/>
            <person name="Moody T.U."/>
            <person name="Kohout C.E."/>
            <person name="Gjonbalaj M."/>
            <person name="Eaton V."/>
            <person name="Seok R."/>
            <person name="Leiner I.M."/>
            <person name="Pamer E.G."/>
        </authorList>
    </citation>
    <scope>NUCLEOTIDE SEQUENCE [LARGE SCALE GENOMIC DNA]</scope>
    <source>
        <strain evidence="17 18">MSK.17.74</strain>
    </source>
</reference>
<dbReference type="InterPro" id="IPR000212">
    <property type="entry name" value="DNA_helicase_UvrD/REP"/>
</dbReference>
<dbReference type="InterPro" id="IPR014017">
    <property type="entry name" value="DNA_helicase_UvrD-like_C"/>
</dbReference>
<dbReference type="PANTHER" id="PTHR11070:SF48">
    <property type="entry name" value="ATP-DEPENDENT HELICASE_NUCLEASE SUBUNIT A"/>
    <property type="match status" value="1"/>
</dbReference>
<dbReference type="Pfam" id="PF12705">
    <property type="entry name" value="PDDEXK_1"/>
    <property type="match status" value="1"/>
</dbReference>
<dbReference type="Gene3D" id="1.10.274.50">
    <property type="match status" value="1"/>
</dbReference>
<dbReference type="GO" id="GO:0004386">
    <property type="term" value="F:helicase activity"/>
    <property type="evidence" value="ECO:0007669"/>
    <property type="project" value="UniProtKB-KW"/>
</dbReference>
<dbReference type="PROSITE" id="PS51217">
    <property type="entry name" value="UVRD_HELICASE_CTER"/>
    <property type="match status" value="1"/>
</dbReference>
<evidence type="ECO:0000256" key="1">
    <source>
        <dbReference type="ARBA" id="ARBA00022722"/>
    </source>
</evidence>
<comment type="function">
    <text evidence="13">The heterodimer acts as both an ATP-dependent DNA helicase and an ATP-dependent, dual-direction single-stranded exonuclease. Recognizes the chi site generating a DNA molecule suitable for the initiation of homologous recombination. The AddA nuclease domain is required for chi fragment generation; this subunit has the helicase and 3' -&gt; 5' nuclease activities.</text>
</comment>
<evidence type="ECO:0000259" key="16">
    <source>
        <dbReference type="PROSITE" id="PS51217"/>
    </source>
</evidence>
<keyword evidence="8 13" id="KW-0238">DNA-binding</keyword>
<dbReference type="EMBL" id="JAAITS010000014">
    <property type="protein sequence ID" value="NSG85104.1"/>
    <property type="molecule type" value="Genomic_DNA"/>
</dbReference>
<keyword evidence="10 13" id="KW-0413">Isomerase</keyword>
<dbReference type="InterPro" id="IPR011335">
    <property type="entry name" value="Restrct_endonuc-II-like"/>
</dbReference>
<evidence type="ECO:0000256" key="3">
    <source>
        <dbReference type="ARBA" id="ARBA00022763"/>
    </source>
</evidence>
<feature type="domain" description="UvrD-like helicase C-terminal" evidence="16">
    <location>
        <begin position="522"/>
        <end position="813"/>
    </location>
</feature>
<keyword evidence="3 13" id="KW-0227">DNA damage</keyword>
<feature type="binding site" evidence="14">
    <location>
        <begin position="24"/>
        <end position="31"/>
    </location>
    <ligand>
        <name>ATP</name>
        <dbReference type="ChEBI" id="CHEBI:30616"/>
    </ligand>
</feature>
<evidence type="ECO:0000313" key="18">
    <source>
        <dbReference type="Proteomes" id="UP001644719"/>
    </source>
</evidence>
<comment type="catalytic activity">
    <reaction evidence="11 13">
        <text>Couples ATP hydrolysis with the unwinding of duplex DNA by translocating in the 3'-5' direction.</text>
        <dbReference type="EC" id="5.6.2.4"/>
    </reaction>
</comment>
<evidence type="ECO:0000256" key="8">
    <source>
        <dbReference type="ARBA" id="ARBA00023125"/>
    </source>
</evidence>
<protein>
    <recommendedName>
        <fullName evidence="13">ATP-dependent helicase/nuclease subunit A</fullName>
        <ecNumber evidence="13">3.1.-.-</ecNumber>
        <ecNumber evidence="13">5.6.2.4</ecNumber>
    </recommendedName>
    <alternativeName>
        <fullName evidence="13">ATP-dependent helicase/nuclease AddA</fullName>
    </alternativeName>
    <alternativeName>
        <fullName evidence="13">DNA 3'-5' helicase AddA</fullName>
    </alternativeName>
</protein>
<dbReference type="InterPro" id="IPR014016">
    <property type="entry name" value="UvrD-like_ATP-bd"/>
</dbReference>
<dbReference type="NCBIfam" id="TIGR02785">
    <property type="entry name" value="addA_Gpos"/>
    <property type="match status" value="1"/>
</dbReference>
<dbReference type="SUPFAM" id="SSF52540">
    <property type="entry name" value="P-loop containing nucleoside triphosphate hydrolases"/>
    <property type="match status" value="1"/>
</dbReference>
<dbReference type="InterPro" id="IPR027417">
    <property type="entry name" value="P-loop_NTPase"/>
</dbReference>
<dbReference type="Pfam" id="PF00580">
    <property type="entry name" value="UvrD-helicase"/>
    <property type="match status" value="1"/>
</dbReference>
<dbReference type="Pfam" id="PF13361">
    <property type="entry name" value="UvrD_C"/>
    <property type="match status" value="1"/>
</dbReference>
<keyword evidence="1 13" id="KW-0540">Nuclease</keyword>
<dbReference type="Gene3D" id="3.90.320.10">
    <property type="match status" value="1"/>
</dbReference>
<proteinExistence type="inferred from homology"/>
<dbReference type="EC" id="3.1.-.-" evidence="13"/>
<keyword evidence="4 13" id="KW-0378">Hydrolase</keyword>
<dbReference type="InterPro" id="IPR014152">
    <property type="entry name" value="AddA"/>
</dbReference>
<evidence type="ECO:0000256" key="10">
    <source>
        <dbReference type="ARBA" id="ARBA00023235"/>
    </source>
</evidence>
<feature type="domain" description="UvrD-like helicase ATP-binding" evidence="15">
    <location>
        <begin position="3"/>
        <end position="493"/>
    </location>
</feature>
<dbReference type="EC" id="5.6.2.4" evidence="13"/>
<organism evidence="17 18">
    <name type="scientific">Blautia faecis</name>
    <dbReference type="NCBI Taxonomy" id="871665"/>
    <lineage>
        <taxon>Bacteria</taxon>
        <taxon>Bacillati</taxon>
        <taxon>Bacillota</taxon>
        <taxon>Clostridia</taxon>
        <taxon>Lachnospirales</taxon>
        <taxon>Lachnospiraceae</taxon>
        <taxon>Blautia</taxon>
    </lineage>
</organism>
<dbReference type="InterPro" id="IPR038726">
    <property type="entry name" value="PDDEXK_AddAB-type"/>
</dbReference>
<comment type="cofactor">
    <cofactor evidence="13">
        <name>Mg(2+)</name>
        <dbReference type="ChEBI" id="CHEBI:18420"/>
    </cofactor>
</comment>
<dbReference type="HAMAP" id="MF_01451">
    <property type="entry name" value="AddA"/>
    <property type="match status" value="1"/>
</dbReference>
<dbReference type="PROSITE" id="PS51198">
    <property type="entry name" value="UVRD_HELICASE_ATP_BIND"/>
    <property type="match status" value="1"/>
</dbReference>
<dbReference type="SUPFAM" id="SSF52980">
    <property type="entry name" value="Restriction endonuclease-like"/>
    <property type="match status" value="1"/>
</dbReference>
<keyword evidence="5 13" id="KW-0347">Helicase</keyword>
<sequence>MAVNWTKEQEQVINLRNRNILVSAAAGSGKTAVLVQRILKKVMDPEHPVDIDRLLIMTFTRAAAGEMRERIANALEDALCENPDNEHLQRQTTLIHTAQITTIDGFCAYVIRNYFHLIGLDPGYRTGEEGELKLLKEDVMKELLENYYIKDDKKFKYFIECYASGKTDDGIKELIYSLYNAAMSNPYPDTWLEECINSYRNTDLESVKSSEWMNLLWKNITEDLCQAKELITQARSFCNAPGGPYLYDEALQSDLILIRAAEEKAAAGDFDGAGELLGKPAFAALSRKKPKDPVDDTLKEQVKSLRENAKDILKDIGTRYFSVKEEELPVLLETCREPVEMLVELTREFIRMYGEKKREKNILDFTDMEHFALEILIQKVHAAEENGENDGDWTGEKKYIYHMSPAARELSMKYDEVMVDEYQDSNLVQEMITNCVSGWADGRKNIFMVGDVKQSIYRFRLARPELFMEKYEQYSLTDSTEQRIDLHKNFRSRSQVLDSANFIFRQIMGTDLGGIAYDKAAALYPGAVFPEGNKESFLPAEVLLVEKDSEELEDLMEGKDARELEALAISHRIKEIVGKELVLDKETKEYRPAKYGDIVILLRTASGWSETFTEVLSAHGIPVYAASKTGYFSALEVVTILNYLQVCDNPLQDIPLTGVLRSPLVGCTTQELAVLREKHPKGMLYDSVLNFLKEYEGQERTLYHKLHGFIVLLNEMRDLAVYTPVHELILEILRRTGYGNYAKALPNGAQRSANLAMLVEKAMDYEKTSYRGLFNFVRYIEHLQKYEVDYGEVNLSGAGEGSVEIMTIHKSKGLEFPIVILAGMGKQFNMQDLNARLLIHPDYGLGADAILPDRRLIVSTLYKQVIRRKLLEETLGEEIRVLYVALTRAKEKLIMTGTIGNLEKRLLSLYRFRENEQELLPAETRLNGKTYWDYVLPALARHRCMDELFEEFGLLPSHDNLLYDDPAEFQVKRITARTLTEAEVVEQAAGQMEDDILDNWDCEKIVDPEIRAELEKRFGFVYPYEYRKDIPVKVSVSDLKKKSYHEDTDIEEAVYFEPDIVPLVPRFIEEKKETEEAFTGSARGTAYHRVMECLEYNKTDSAQLLKEQIDALVQSKKMSVAEAECIRISDIQSFVNGTLGQRMKAAALSGLLFREQPFVISRSAAEIDEAWDPKERVLVQGIIDAYFLEGDEIVLVDYKTDRVRRGEEQKLVDLYHTQLEDYAQALHRMTGRRVKEKYIYSFTLKKEILLG</sequence>
<keyword evidence="9 13" id="KW-0234">DNA repair</keyword>
<evidence type="ECO:0000256" key="2">
    <source>
        <dbReference type="ARBA" id="ARBA00022741"/>
    </source>
</evidence>
<evidence type="ECO:0000256" key="12">
    <source>
        <dbReference type="ARBA" id="ARBA00048988"/>
    </source>
</evidence>
<evidence type="ECO:0000256" key="14">
    <source>
        <dbReference type="PROSITE-ProRule" id="PRU00560"/>
    </source>
</evidence>
<evidence type="ECO:0000256" key="5">
    <source>
        <dbReference type="ARBA" id="ARBA00022806"/>
    </source>
</evidence>
<evidence type="ECO:0000256" key="7">
    <source>
        <dbReference type="ARBA" id="ARBA00022840"/>
    </source>
</evidence>
<evidence type="ECO:0000256" key="4">
    <source>
        <dbReference type="ARBA" id="ARBA00022801"/>
    </source>
</evidence>
<evidence type="ECO:0000313" key="17">
    <source>
        <dbReference type="EMBL" id="NSG85104.1"/>
    </source>
</evidence>
<comment type="catalytic activity">
    <reaction evidence="12 13">
        <text>ATP + H2O = ADP + phosphate + H(+)</text>
        <dbReference type="Rhea" id="RHEA:13065"/>
        <dbReference type="ChEBI" id="CHEBI:15377"/>
        <dbReference type="ChEBI" id="CHEBI:15378"/>
        <dbReference type="ChEBI" id="CHEBI:30616"/>
        <dbReference type="ChEBI" id="CHEBI:43474"/>
        <dbReference type="ChEBI" id="CHEBI:456216"/>
        <dbReference type="EC" id="5.6.2.4"/>
    </reaction>
</comment>
<evidence type="ECO:0000256" key="9">
    <source>
        <dbReference type="ARBA" id="ARBA00023204"/>
    </source>
</evidence>
<comment type="caution">
    <text evidence="17">The sequence shown here is derived from an EMBL/GenBank/DDBJ whole genome shotgun (WGS) entry which is preliminary data.</text>
</comment>
<accession>A0ABX2H6U3</accession>
<evidence type="ECO:0000259" key="15">
    <source>
        <dbReference type="PROSITE" id="PS51198"/>
    </source>
</evidence>
<keyword evidence="7 13" id="KW-0067">ATP-binding</keyword>
<dbReference type="PANTHER" id="PTHR11070">
    <property type="entry name" value="UVRD / RECB / PCRA DNA HELICASE FAMILY MEMBER"/>
    <property type="match status" value="1"/>
</dbReference>
<keyword evidence="6 13" id="KW-0269">Exonuclease</keyword>
<dbReference type="Gene3D" id="3.40.50.300">
    <property type="entry name" value="P-loop containing nucleotide triphosphate hydrolases"/>
    <property type="match status" value="4"/>
</dbReference>
<dbReference type="RefSeq" id="WP_173769582.1">
    <property type="nucleotide sequence ID" value="NZ_JAAITS010000014.1"/>
</dbReference>
<comment type="subunit">
    <text evidence="13">Heterodimer of AddA and AddB/RexB.</text>
</comment>
<keyword evidence="18" id="KW-1185">Reference proteome</keyword>
<dbReference type="InterPro" id="IPR011604">
    <property type="entry name" value="PDDEXK-like_dom_sf"/>
</dbReference>